<dbReference type="GO" id="GO:0003755">
    <property type="term" value="F:peptidyl-prolyl cis-trans isomerase activity"/>
    <property type="evidence" value="ECO:0007669"/>
    <property type="project" value="InterPro"/>
</dbReference>
<gene>
    <name evidence="3" type="ORF">MPOL1434_LOCUS10975</name>
</gene>
<dbReference type="Pfam" id="PF00160">
    <property type="entry name" value="Pro_isomerase"/>
    <property type="match status" value="1"/>
</dbReference>
<proteinExistence type="predicted"/>
<dbReference type="InterPro" id="IPR002130">
    <property type="entry name" value="Cyclophilin-type_PPIase_dom"/>
</dbReference>
<dbReference type="PANTHER" id="PTHR47875">
    <property type="entry name" value="PEPTIDYL-PROLYL CIS-TRANS ISOMERASE CYP28, CHLOROPLASTIC"/>
    <property type="match status" value="1"/>
</dbReference>
<dbReference type="EMBL" id="HBEJ01018849">
    <property type="protein sequence ID" value="CAD8380331.1"/>
    <property type="molecule type" value="Transcribed_RNA"/>
</dbReference>
<dbReference type="AlphaFoldDB" id="A0A7S0B110"/>
<reference evidence="3" key="1">
    <citation type="submission" date="2021-01" db="EMBL/GenBank/DDBJ databases">
        <authorList>
            <person name="Corre E."/>
            <person name="Pelletier E."/>
            <person name="Niang G."/>
            <person name="Scheremetjew M."/>
            <person name="Finn R."/>
            <person name="Kale V."/>
            <person name="Holt S."/>
            <person name="Cochrane G."/>
            <person name="Meng A."/>
            <person name="Brown T."/>
            <person name="Cohen L."/>
        </authorList>
    </citation>
    <scope>NUCLEOTIDE SEQUENCE</scope>
    <source>
        <strain evidence="3">CCMP3303</strain>
    </source>
</reference>
<evidence type="ECO:0000313" key="3">
    <source>
        <dbReference type="EMBL" id="CAD8380331.1"/>
    </source>
</evidence>
<organism evidence="3">
    <name type="scientific">Minutocellus polymorphus</name>
    <dbReference type="NCBI Taxonomy" id="265543"/>
    <lineage>
        <taxon>Eukaryota</taxon>
        <taxon>Sar</taxon>
        <taxon>Stramenopiles</taxon>
        <taxon>Ochrophyta</taxon>
        <taxon>Bacillariophyta</taxon>
        <taxon>Mediophyceae</taxon>
        <taxon>Cymatosirophycidae</taxon>
        <taxon>Cymatosirales</taxon>
        <taxon>Cymatosiraceae</taxon>
        <taxon>Minutocellus</taxon>
    </lineage>
</organism>
<protein>
    <recommendedName>
        <fullName evidence="2">PPIase cyclophilin-type domain-containing protein</fullName>
    </recommendedName>
</protein>
<evidence type="ECO:0000259" key="2">
    <source>
        <dbReference type="PROSITE" id="PS50072"/>
    </source>
</evidence>
<dbReference type="InterPro" id="IPR044178">
    <property type="entry name" value="CYP28-like"/>
</dbReference>
<sequence>MRTAATTGVLICAFADADAFLSTPAVCPSPTHLSLSASNRDGQDVPSRRDFFTSVTAATLASISSQAVTPASPAIAATSASTADAKVTDRVYIEVKGLVDPGEDPVYATPKRLVIGLFGEDAPQAVGILKQLVSKQGLPADCKPKETRTLQREQLEANKVYNSCVESVEKGVNYDLSTVWRIDKDNRIDVGSIQGKYIARIPPTFAESNSGLKHDAPGVVSVRRGNDGGFGFTIYPGGGDPSLLNEEHVVVGRVLEGMEYVKAMNQLPVVQSSSVGYSKALAGGGKAKTAPSRACRYGSSELYCNELKPLKKLQISATGSL</sequence>
<dbReference type="InterPro" id="IPR029000">
    <property type="entry name" value="Cyclophilin-like_dom_sf"/>
</dbReference>
<dbReference type="PROSITE" id="PS50072">
    <property type="entry name" value="CSA_PPIASE_2"/>
    <property type="match status" value="1"/>
</dbReference>
<keyword evidence="1" id="KW-0732">Signal</keyword>
<name>A0A7S0B110_9STRA</name>
<feature type="domain" description="PPIase cyclophilin-type" evidence="2">
    <location>
        <begin position="112"/>
        <end position="320"/>
    </location>
</feature>
<dbReference type="SUPFAM" id="SSF50891">
    <property type="entry name" value="Cyclophilin-like"/>
    <property type="match status" value="1"/>
</dbReference>
<feature type="chain" id="PRO_5030521094" description="PPIase cyclophilin-type domain-containing protein" evidence="1">
    <location>
        <begin position="20"/>
        <end position="321"/>
    </location>
</feature>
<dbReference type="PANTHER" id="PTHR47875:SF1">
    <property type="entry name" value="PEPTIDYL-PROLYL CIS-TRANS ISOMERASE CYP28, CHLOROPLASTIC"/>
    <property type="match status" value="1"/>
</dbReference>
<accession>A0A7S0B110</accession>
<evidence type="ECO:0000256" key="1">
    <source>
        <dbReference type="SAM" id="SignalP"/>
    </source>
</evidence>
<feature type="signal peptide" evidence="1">
    <location>
        <begin position="1"/>
        <end position="19"/>
    </location>
</feature>
<dbReference type="Gene3D" id="2.40.100.10">
    <property type="entry name" value="Cyclophilin-like"/>
    <property type="match status" value="1"/>
</dbReference>